<gene>
    <name evidence="2" type="ORF">KK078_22830</name>
</gene>
<feature type="transmembrane region" description="Helical" evidence="1">
    <location>
        <begin position="88"/>
        <end position="111"/>
    </location>
</feature>
<feature type="transmembrane region" description="Helical" evidence="1">
    <location>
        <begin position="123"/>
        <end position="140"/>
    </location>
</feature>
<dbReference type="Pfam" id="PF14126">
    <property type="entry name" value="DUF4293"/>
    <property type="match status" value="1"/>
</dbReference>
<feature type="transmembrane region" description="Helical" evidence="1">
    <location>
        <begin position="7"/>
        <end position="27"/>
    </location>
</feature>
<keyword evidence="1" id="KW-1133">Transmembrane helix</keyword>
<sequence>MWQRIQTVFLGITILSLIAAIFLPIYLHVDASGKTHALYALHYTVIDNNVRTSQYFPYSVIAVLYIAAATIAFIEIQKFRNRLLQVKLGALNAVFLAVAVGVAVYFASGLLKANQGGNYDYGLWVPFVAVVCNWAAIRFIKRDEKIVRDSDRLR</sequence>
<dbReference type="Proteomes" id="UP001319180">
    <property type="component" value="Unassembled WGS sequence"/>
</dbReference>
<organism evidence="2 3">
    <name type="scientific">Dawidia soli</name>
    <dbReference type="NCBI Taxonomy" id="2782352"/>
    <lineage>
        <taxon>Bacteria</taxon>
        <taxon>Pseudomonadati</taxon>
        <taxon>Bacteroidota</taxon>
        <taxon>Cytophagia</taxon>
        <taxon>Cytophagales</taxon>
        <taxon>Chryseotaleaceae</taxon>
        <taxon>Dawidia</taxon>
    </lineage>
</organism>
<dbReference type="InterPro" id="IPR025635">
    <property type="entry name" value="DUF4293"/>
</dbReference>
<dbReference type="AlphaFoldDB" id="A0AAP2DCB1"/>
<evidence type="ECO:0000313" key="2">
    <source>
        <dbReference type="EMBL" id="MBT1689418.1"/>
    </source>
</evidence>
<keyword evidence="1" id="KW-0472">Membrane</keyword>
<reference evidence="2 3" key="1">
    <citation type="submission" date="2021-05" db="EMBL/GenBank/DDBJ databases">
        <title>A Polyphasic approach of four new species of the genus Ohtaekwangia: Ohtaekwangia histidinii sp. nov., Ohtaekwangia cretensis sp. nov., Ohtaekwangia indiensis sp. nov., Ohtaekwangia reichenbachii sp. nov. from diverse environment.</title>
        <authorList>
            <person name="Octaviana S."/>
        </authorList>
    </citation>
    <scope>NUCLEOTIDE SEQUENCE [LARGE SCALE GENOMIC DNA]</scope>
    <source>
        <strain evidence="2 3">PWU37</strain>
    </source>
</reference>
<comment type="caution">
    <text evidence="2">The sequence shown here is derived from an EMBL/GenBank/DDBJ whole genome shotgun (WGS) entry which is preliminary data.</text>
</comment>
<keyword evidence="1" id="KW-0812">Transmembrane</keyword>
<keyword evidence="3" id="KW-1185">Reference proteome</keyword>
<name>A0AAP2DCB1_9BACT</name>
<feature type="transmembrane region" description="Helical" evidence="1">
    <location>
        <begin position="55"/>
        <end position="76"/>
    </location>
</feature>
<dbReference type="RefSeq" id="WP_254092642.1">
    <property type="nucleotide sequence ID" value="NZ_JAHESC010000040.1"/>
</dbReference>
<dbReference type="EMBL" id="JAHESC010000040">
    <property type="protein sequence ID" value="MBT1689418.1"/>
    <property type="molecule type" value="Genomic_DNA"/>
</dbReference>
<evidence type="ECO:0000256" key="1">
    <source>
        <dbReference type="SAM" id="Phobius"/>
    </source>
</evidence>
<protein>
    <submittedName>
        <fullName evidence="2">DUF4293 family protein</fullName>
    </submittedName>
</protein>
<accession>A0AAP2DCB1</accession>
<proteinExistence type="predicted"/>
<evidence type="ECO:0000313" key="3">
    <source>
        <dbReference type="Proteomes" id="UP001319180"/>
    </source>
</evidence>